<geneLocation type="plasmid" evidence="1 2">
    <name>unnamed1</name>
</geneLocation>
<reference evidence="1 2" key="1">
    <citation type="submission" date="2024-04" db="EMBL/GenBank/DDBJ databases">
        <title>Dissimilatory iodate-reducing microorganisms contribute to the enrichment of iodine in groundwater.</title>
        <authorList>
            <person name="Jiang Z."/>
        </authorList>
    </citation>
    <scope>NUCLEOTIDE SEQUENCE [LARGE SCALE GENOMIC DNA]</scope>
    <source>
        <strain evidence="1 2">NCP973</strain>
        <plasmid evidence="1 2">unnamed1</plasmid>
    </source>
</reference>
<dbReference type="Proteomes" id="UP001479520">
    <property type="component" value="Plasmid unnamed1"/>
</dbReference>
<gene>
    <name evidence="1" type="ORF">AADV58_16775</name>
</gene>
<evidence type="ECO:0000313" key="1">
    <source>
        <dbReference type="EMBL" id="WZJ23411.1"/>
    </source>
</evidence>
<organism evidence="1 2">
    <name type="scientific">Azonexus hydrophilus</name>
    <dbReference type="NCBI Taxonomy" id="418702"/>
    <lineage>
        <taxon>Bacteria</taxon>
        <taxon>Pseudomonadati</taxon>
        <taxon>Pseudomonadota</taxon>
        <taxon>Betaproteobacteria</taxon>
        <taxon>Rhodocyclales</taxon>
        <taxon>Azonexaceae</taxon>
        <taxon>Azonexus</taxon>
    </lineage>
</organism>
<accession>A0ABZ2XLB8</accession>
<dbReference type="RefSeq" id="WP_341744743.1">
    <property type="nucleotide sequence ID" value="NZ_CP151407.1"/>
</dbReference>
<name>A0ABZ2XLB8_9RHOO</name>
<evidence type="ECO:0008006" key="3">
    <source>
        <dbReference type="Google" id="ProtNLM"/>
    </source>
</evidence>
<proteinExistence type="predicted"/>
<evidence type="ECO:0000313" key="2">
    <source>
        <dbReference type="Proteomes" id="UP001479520"/>
    </source>
</evidence>
<dbReference type="EMBL" id="CP151407">
    <property type="protein sequence ID" value="WZJ23411.1"/>
    <property type="molecule type" value="Genomic_DNA"/>
</dbReference>
<keyword evidence="1" id="KW-0614">Plasmid</keyword>
<keyword evidence="2" id="KW-1185">Reference proteome</keyword>
<protein>
    <recommendedName>
        <fullName evidence="3">DNA (cytosine-5-)-methyltransferase</fullName>
    </recommendedName>
</protein>
<sequence length="143" mass="15514">MAYSLQSPVNKGKYIVLESRQRDKASGKGFAPTVVDASATRLPVLNKSLHKRQSTGCYVQHPVHENLYRIPTVREHSLAKGIDPALMEGVTQTFGHESMGQAVSVPPFVSLFAAIGRALKRFASGTEQIVHPVFAWDGEAVAA</sequence>